<feature type="domain" description="Oxo-4-hydroxy-4-carboxy-5-ureidoimidazoline decarboxylase" evidence="2">
    <location>
        <begin position="13"/>
        <end position="70"/>
    </location>
</feature>
<protein>
    <recommendedName>
        <fullName evidence="2">Oxo-4-hydroxy-4-carboxy-5-ureidoimidazoline decarboxylase domain-containing protein</fullName>
    </recommendedName>
</protein>
<evidence type="ECO:0000313" key="4">
    <source>
        <dbReference type="Proteomes" id="UP000076038"/>
    </source>
</evidence>
<accession>A0A143QHE9</accession>
<reference evidence="3 4" key="1">
    <citation type="journal article" date="2016" name="Genome Announc.">
        <title>Complete Genome and Plasmid Sequences for Rhodococcus fascians D188 and Draft Sequences for Rhodococcus Isolates PBTS 1 and PBTS 2.</title>
        <authorList>
            <person name="Stamler R.A."/>
            <person name="Vereecke D."/>
            <person name="Zhang Y."/>
            <person name="Schilkey F."/>
            <person name="Devitt N."/>
            <person name="Randall J.J."/>
        </authorList>
    </citation>
    <scope>NUCLEOTIDE SEQUENCE [LARGE SCALE GENOMIC DNA]</scope>
    <source>
        <strain evidence="3 4">PBTS2</strain>
    </source>
</reference>
<proteinExistence type="predicted"/>
<dbReference type="AlphaFoldDB" id="A0A143QHE9"/>
<sequence>MLMHQGLGLETFNDLPRRKAVHALYECCCSVAWASRLADGRPYRSRDELFTAAAAELNELSDNVIDALAATLPEPNKMCTAMDAESRSALGTAARAYESKFGWRYVSNLMMTPDGFEPRDVLMELGHRLDNDEPTERLVMRRELIAIDHRRLGRLLGPEGGWPPY</sequence>
<keyword evidence="4" id="KW-1185">Reference proteome</keyword>
<evidence type="ECO:0000313" key="3">
    <source>
        <dbReference type="EMBL" id="AMY22188.1"/>
    </source>
</evidence>
<dbReference type="RefSeq" id="WP_048316593.1">
    <property type="nucleotide sequence ID" value="NZ_CP015220.1"/>
</dbReference>
<dbReference type="GO" id="GO:0006144">
    <property type="term" value="P:purine nucleobase metabolic process"/>
    <property type="evidence" value="ECO:0007669"/>
    <property type="project" value="UniProtKB-KW"/>
</dbReference>
<dbReference type="Gene3D" id="1.10.3330.10">
    <property type="entry name" value="Oxo-4-hydroxy-4-carboxy-5-ureidoimidazoline decarboxylase"/>
    <property type="match status" value="1"/>
</dbReference>
<dbReference type="Pfam" id="PF09349">
    <property type="entry name" value="OHCU_decarbox"/>
    <property type="match status" value="2"/>
</dbReference>
<name>A0A143QHE9_RHOFA</name>
<dbReference type="PATRIC" id="fig|1653479.3.peg.889"/>
<organism evidence="3 4">
    <name type="scientific">Rhodococcoides fascians</name>
    <name type="common">Rhodococcus fascians</name>
    <dbReference type="NCBI Taxonomy" id="1828"/>
    <lineage>
        <taxon>Bacteria</taxon>
        <taxon>Bacillati</taxon>
        <taxon>Actinomycetota</taxon>
        <taxon>Actinomycetes</taxon>
        <taxon>Mycobacteriales</taxon>
        <taxon>Nocardiaceae</taxon>
        <taxon>Rhodococcoides</taxon>
    </lineage>
</organism>
<keyword evidence="1" id="KW-0659">Purine metabolism</keyword>
<dbReference type="Proteomes" id="UP000076038">
    <property type="component" value="Chromosome"/>
</dbReference>
<dbReference type="NCBIfam" id="NF010372">
    <property type="entry name" value="PRK13798.1"/>
    <property type="match status" value="1"/>
</dbReference>
<evidence type="ECO:0000256" key="1">
    <source>
        <dbReference type="ARBA" id="ARBA00022631"/>
    </source>
</evidence>
<dbReference type="OrthoDB" id="5243781at2"/>
<gene>
    <name evidence="3" type="ORF">A3Q41_00870</name>
</gene>
<feature type="domain" description="Oxo-4-hydroxy-4-carboxy-5-ureidoimidazoline decarboxylase" evidence="2">
    <location>
        <begin position="81"/>
        <end position="152"/>
    </location>
</feature>
<evidence type="ECO:0000259" key="2">
    <source>
        <dbReference type="Pfam" id="PF09349"/>
    </source>
</evidence>
<dbReference type="InterPro" id="IPR036778">
    <property type="entry name" value="OHCU_decarboxylase_sf"/>
</dbReference>
<reference evidence="4" key="2">
    <citation type="submission" date="2016-04" db="EMBL/GenBank/DDBJ databases">
        <title>Complete Genome and Plasmid Sequences for Rhodococcus fascians D188 and Draft Sequences for Rhodococcus spp. Isolates PBTS 1 and PBTS 2.</title>
        <authorList>
            <person name="Stamer R."/>
            <person name="Vereecke D."/>
            <person name="Zhang Y."/>
            <person name="Schilkey F."/>
            <person name="Devitt N."/>
            <person name="Randall J."/>
        </authorList>
    </citation>
    <scope>NUCLEOTIDE SEQUENCE [LARGE SCALE GENOMIC DNA]</scope>
    <source>
        <strain evidence="4">PBTS2</strain>
    </source>
</reference>
<dbReference type="InterPro" id="IPR018020">
    <property type="entry name" value="OHCU_decarboxylase"/>
</dbReference>
<dbReference type="EMBL" id="CP015220">
    <property type="protein sequence ID" value="AMY22188.1"/>
    <property type="molecule type" value="Genomic_DNA"/>
</dbReference>
<dbReference type="KEGG" id="rhs:A3Q41_00870"/>
<dbReference type="SUPFAM" id="SSF158694">
    <property type="entry name" value="UraD-Like"/>
    <property type="match status" value="1"/>
</dbReference>